<dbReference type="AlphaFoldDB" id="A0A3M7TW27"/>
<proteinExistence type="predicted"/>
<dbReference type="InterPro" id="IPR029058">
    <property type="entry name" value="AB_hydrolase_fold"/>
</dbReference>
<comment type="caution">
    <text evidence="2">The sequence shown here is derived from an EMBL/GenBank/DDBJ whole genome shotgun (WGS) entry which is preliminary data.</text>
</comment>
<evidence type="ECO:0000313" key="3">
    <source>
        <dbReference type="Proteomes" id="UP000278746"/>
    </source>
</evidence>
<dbReference type="InterPro" id="IPR050471">
    <property type="entry name" value="AB_hydrolase"/>
</dbReference>
<name>A0A3M7TW27_9BACI</name>
<reference evidence="2 3" key="1">
    <citation type="submission" date="2018-10" db="EMBL/GenBank/DDBJ databases">
        <title>Bacillus Keqinensis sp. nov., a moderately halophilic bacterium isolated from a saline-alkaline lake.</title>
        <authorList>
            <person name="Wang H."/>
        </authorList>
    </citation>
    <scope>NUCLEOTIDE SEQUENCE [LARGE SCALE GENOMIC DNA]</scope>
    <source>
        <strain evidence="2 3">KQ-3</strain>
    </source>
</reference>
<gene>
    <name evidence="2" type="ORF">EBO34_05910</name>
</gene>
<keyword evidence="3" id="KW-1185">Reference proteome</keyword>
<dbReference type="EMBL" id="RHIB01000001">
    <property type="protein sequence ID" value="RNA69469.1"/>
    <property type="molecule type" value="Genomic_DNA"/>
</dbReference>
<evidence type="ECO:0000313" key="2">
    <source>
        <dbReference type="EMBL" id="RNA69469.1"/>
    </source>
</evidence>
<dbReference type="SUPFAM" id="SSF53474">
    <property type="entry name" value="alpha/beta-Hydrolases"/>
    <property type="match status" value="1"/>
</dbReference>
<protein>
    <submittedName>
        <fullName evidence="2">Alpha/beta hydrolase</fullName>
    </submittedName>
</protein>
<dbReference type="PANTHER" id="PTHR43433">
    <property type="entry name" value="HYDROLASE, ALPHA/BETA FOLD FAMILY PROTEIN"/>
    <property type="match status" value="1"/>
</dbReference>
<dbReference type="GO" id="GO:0016787">
    <property type="term" value="F:hydrolase activity"/>
    <property type="evidence" value="ECO:0007669"/>
    <property type="project" value="UniProtKB-KW"/>
</dbReference>
<dbReference type="Gene3D" id="3.40.50.1820">
    <property type="entry name" value="alpha/beta hydrolase"/>
    <property type="match status" value="1"/>
</dbReference>
<dbReference type="InterPro" id="IPR000073">
    <property type="entry name" value="AB_hydrolase_1"/>
</dbReference>
<dbReference type="RefSeq" id="WP_122896989.1">
    <property type="nucleotide sequence ID" value="NZ_RHIB01000001.1"/>
</dbReference>
<evidence type="ECO:0000259" key="1">
    <source>
        <dbReference type="Pfam" id="PF12146"/>
    </source>
</evidence>
<organism evidence="2 3">
    <name type="scientific">Alteribacter keqinensis</name>
    <dbReference type="NCBI Taxonomy" id="2483800"/>
    <lineage>
        <taxon>Bacteria</taxon>
        <taxon>Bacillati</taxon>
        <taxon>Bacillota</taxon>
        <taxon>Bacilli</taxon>
        <taxon>Bacillales</taxon>
        <taxon>Bacillaceae</taxon>
        <taxon>Alteribacter</taxon>
    </lineage>
</organism>
<accession>A0A3M7TW27</accession>
<dbReference type="PRINTS" id="PR00111">
    <property type="entry name" value="ABHYDROLASE"/>
</dbReference>
<dbReference type="Proteomes" id="UP000278746">
    <property type="component" value="Unassembled WGS sequence"/>
</dbReference>
<dbReference type="PANTHER" id="PTHR43433:SF5">
    <property type="entry name" value="AB HYDROLASE-1 DOMAIN-CONTAINING PROTEIN"/>
    <property type="match status" value="1"/>
</dbReference>
<sequence length="264" mass="30245">MAFLNGTNGPVYYEVYGEGIPILFTHGASWNHRLWEPQIDALKEEYKVILWDVRGHGKSRCKEDQELNGEIFIQDLIELLDHLSIEKTVLCGLSMGGIISMQTAIMHPERVAGIIAIGAPCSFRFNKYEQMMIPIQRLMFNFIPIKAFARAQGIYFSRYNPSNRLFIEEAVLSLTQKDWSSIWSALTRMDCRERLSTISCPTLILQGEHDIIIRHQQEYMAQTIPGAKWEVIENAAHATNRDNAPRVNELIKNFMTETAGKVRI</sequence>
<dbReference type="Pfam" id="PF12146">
    <property type="entry name" value="Hydrolase_4"/>
    <property type="match status" value="1"/>
</dbReference>
<dbReference type="InterPro" id="IPR022742">
    <property type="entry name" value="Hydrolase_4"/>
</dbReference>
<keyword evidence="2" id="KW-0378">Hydrolase</keyword>
<feature type="domain" description="Serine aminopeptidase S33" evidence="1">
    <location>
        <begin position="22"/>
        <end position="241"/>
    </location>
</feature>
<dbReference type="OrthoDB" id="9805423at2"/>